<accession>A0A0G1U519</accession>
<sequence>MRTIPQWLAERCVIYVGTNRVVVEIISLGLVFKFPIIRLIALYRSVLGFVRGTAFVPFSRWFSYPMESEGFLGFRRLVFKGVMDNWREYWFCLVERHSFAQPTYFSFFGLVNIQLRGEPLVMDQWEFRGQLQKFIEERVLYSDAHHFTSINNFCISDGKLRILDYGSRKTQNIIRERGMCVYQNFQVRVN</sequence>
<evidence type="ECO:0000313" key="2">
    <source>
        <dbReference type="Proteomes" id="UP000033882"/>
    </source>
</evidence>
<dbReference type="AlphaFoldDB" id="A0A0G1U519"/>
<comment type="caution">
    <text evidence="1">The sequence shown here is derived from an EMBL/GenBank/DDBJ whole genome shotgun (WGS) entry which is preliminary data.</text>
</comment>
<evidence type="ECO:0000313" key="1">
    <source>
        <dbReference type="EMBL" id="KKU89166.1"/>
    </source>
</evidence>
<reference evidence="1 2" key="1">
    <citation type="journal article" date="2015" name="Nature">
        <title>rRNA introns, odd ribosomes, and small enigmatic genomes across a large radiation of phyla.</title>
        <authorList>
            <person name="Brown C.T."/>
            <person name="Hug L.A."/>
            <person name="Thomas B.C."/>
            <person name="Sharon I."/>
            <person name="Castelle C.J."/>
            <person name="Singh A."/>
            <person name="Wilkins M.J."/>
            <person name="Williams K.H."/>
            <person name="Banfield J.F."/>
        </authorList>
    </citation>
    <scope>NUCLEOTIDE SEQUENCE [LARGE SCALE GENOMIC DNA]</scope>
</reference>
<dbReference type="EMBL" id="LCPB01000018">
    <property type="protein sequence ID" value="KKU89166.1"/>
    <property type="molecule type" value="Genomic_DNA"/>
</dbReference>
<name>A0A0G1U519_9BACT</name>
<dbReference type="Proteomes" id="UP000033882">
    <property type="component" value="Unassembled WGS sequence"/>
</dbReference>
<proteinExistence type="predicted"/>
<organism evidence="1 2">
    <name type="scientific">Candidatus Wolfebacteria bacterium GW2011_GWA2_47_9b</name>
    <dbReference type="NCBI Taxonomy" id="1619005"/>
    <lineage>
        <taxon>Bacteria</taxon>
        <taxon>Candidatus Wolfeibacteriota</taxon>
    </lineage>
</organism>
<gene>
    <name evidence="1" type="ORF">UY19_C0018G0011</name>
</gene>
<protein>
    <submittedName>
        <fullName evidence="1">Uncharacterized protein</fullName>
    </submittedName>
</protein>